<evidence type="ECO:0000256" key="1">
    <source>
        <dbReference type="SAM" id="MobiDB-lite"/>
    </source>
</evidence>
<dbReference type="Proteomes" id="UP000292639">
    <property type="component" value="Unassembled WGS sequence"/>
</dbReference>
<protein>
    <submittedName>
        <fullName evidence="2">Uncharacterized protein</fullName>
    </submittedName>
</protein>
<gene>
    <name evidence="2" type="ORF">DNJ96_17000</name>
</gene>
<feature type="compositionally biased region" description="Polar residues" evidence="1">
    <location>
        <begin position="39"/>
        <end position="49"/>
    </location>
</feature>
<evidence type="ECO:0000313" key="2">
    <source>
        <dbReference type="EMBL" id="TBU90056.1"/>
    </source>
</evidence>
<accession>A0A4Q9QYL0</accession>
<sequence>MALNSGALRPLAASQQSMLPKIRLLPATTRIEVVDETRSTPSQAPTCSGASRAARPNRASMAPATSLPVVIESICMFR</sequence>
<comment type="caution">
    <text evidence="2">The sequence shown here is derived from an EMBL/GenBank/DDBJ whole genome shotgun (WGS) entry which is preliminary data.</text>
</comment>
<proteinExistence type="predicted"/>
<evidence type="ECO:0000313" key="3">
    <source>
        <dbReference type="Proteomes" id="UP000292639"/>
    </source>
</evidence>
<dbReference type="AlphaFoldDB" id="A0A4Q9QYL0"/>
<keyword evidence="3" id="KW-1185">Reference proteome</keyword>
<dbReference type="EMBL" id="QJUP01000031">
    <property type="protein sequence ID" value="TBU90056.1"/>
    <property type="molecule type" value="Genomic_DNA"/>
</dbReference>
<organism evidence="2 3">
    <name type="scientific">Stutzerimonas kirkiae</name>
    <dbReference type="NCBI Taxonomy" id="2211392"/>
    <lineage>
        <taxon>Bacteria</taxon>
        <taxon>Pseudomonadati</taxon>
        <taxon>Pseudomonadota</taxon>
        <taxon>Gammaproteobacteria</taxon>
        <taxon>Pseudomonadales</taxon>
        <taxon>Pseudomonadaceae</taxon>
        <taxon>Stutzerimonas</taxon>
    </lineage>
</organism>
<feature type="region of interest" description="Disordered" evidence="1">
    <location>
        <begin position="35"/>
        <end position="61"/>
    </location>
</feature>
<reference evidence="2 3" key="1">
    <citation type="submission" date="2018-06" db="EMBL/GenBank/DDBJ databases">
        <title>Three novel Pseudomonas species isolated from symptomatic oak.</title>
        <authorList>
            <person name="Bueno-Gonzalez V."/>
            <person name="Brady C."/>
        </authorList>
    </citation>
    <scope>NUCLEOTIDE SEQUENCE [LARGE SCALE GENOMIC DNA]</scope>
    <source>
        <strain evidence="2 3">P17C</strain>
    </source>
</reference>
<name>A0A4Q9QYL0_9GAMM</name>